<dbReference type="Proteomes" id="UP000092839">
    <property type="component" value="Chromosome"/>
</dbReference>
<keyword evidence="3" id="KW-0805">Transcription regulation</keyword>
<dbReference type="STRING" id="1274631.LMTR13_32330"/>
<evidence type="ECO:0000313" key="7">
    <source>
        <dbReference type="EMBL" id="ANW06030.1"/>
    </source>
</evidence>
<dbReference type="InterPro" id="IPR000847">
    <property type="entry name" value="LysR_HTH_N"/>
</dbReference>
<dbReference type="InterPro" id="IPR036390">
    <property type="entry name" value="WH_DNA-bd_sf"/>
</dbReference>
<dbReference type="RefSeq" id="WP_065733140.1">
    <property type="nucleotide sequence ID" value="NZ_CP016428.1"/>
</dbReference>
<keyword evidence="8" id="KW-1185">Reference proteome</keyword>
<gene>
    <name evidence="7" type="ORF">LMTR13_32330</name>
</gene>
<organism evidence="7 8">
    <name type="scientific">Bradyrhizobium icense</name>
    <dbReference type="NCBI Taxonomy" id="1274631"/>
    <lineage>
        <taxon>Bacteria</taxon>
        <taxon>Pseudomonadati</taxon>
        <taxon>Pseudomonadota</taxon>
        <taxon>Alphaproteobacteria</taxon>
        <taxon>Hyphomicrobiales</taxon>
        <taxon>Nitrobacteraceae</taxon>
        <taxon>Bradyrhizobium</taxon>
    </lineage>
</organism>
<dbReference type="PANTHER" id="PTHR30537">
    <property type="entry name" value="HTH-TYPE TRANSCRIPTIONAL REGULATOR"/>
    <property type="match status" value="1"/>
</dbReference>
<dbReference type="OrthoDB" id="9793571at2"/>
<reference evidence="7 8" key="1">
    <citation type="submission" date="2016-07" db="EMBL/GenBank/DDBJ databases">
        <title>Complete genome sequence of Bradyrhizobium icense LMTR 13T, a potential inoculant strain isolated from lima bean (Phaseolus lunatus) in Peru.</title>
        <authorList>
            <person name="Ormeno-Orrillo E."/>
            <person name="Duran D."/>
            <person name="Rogel M.A."/>
            <person name="Rey L."/>
            <person name="Imperial J."/>
            <person name="Ruiz-Argueso T."/>
            <person name="Martinez-Romero E."/>
        </authorList>
    </citation>
    <scope>NUCLEOTIDE SEQUENCE [LARGE SCALE GENOMIC DNA]</scope>
    <source>
        <strain evidence="7 8">LMTR 13</strain>
    </source>
</reference>
<dbReference type="SUPFAM" id="SSF53850">
    <property type="entry name" value="Periplasmic binding protein-like II"/>
    <property type="match status" value="1"/>
</dbReference>
<dbReference type="InterPro" id="IPR058163">
    <property type="entry name" value="LysR-type_TF_proteobact-type"/>
</dbReference>
<evidence type="ECO:0000256" key="3">
    <source>
        <dbReference type="ARBA" id="ARBA00023015"/>
    </source>
</evidence>
<dbReference type="PRINTS" id="PR00039">
    <property type="entry name" value="HTHLYSR"/>
</dbReference>
<dbReference type="InterPro" id="IPR036388">
    <property type="entry name" value="WH-like_DNA-bd_sf"/>
</dbReference>
<dbReference type="Pfam" id="PF03466">
    <property type="entry name" value="LysR_substrate"/>
    <property type="match status" value="1"/>
</dbReference>
<dbReference type="FunFam" id="1.10.10.10:FF:000038">
    <property type="entry name" value="Glycine cleavage system transcriptional activator"/>
    <property type="match status" value="1"/>
</dbReference>
<dbReference type="FunFam" id="3.40.190.10:FF:000017">
    <property type="entry name" value="Glycine cleavage system transcriptional activator"/>
    <property type="match status" value="1"/>
</dbReference>
<dbReference type="GO" id="GO:0003700">
    <property type="term" value="F:DNA-binding transcription factor activity"/>
    <property type="evidence" value="ECO:0007669"/>
    <property type="project" value="InterPro"/>
</dbReference>
<keyword evidence="5" id="KW-0804">Transcription</keyword>
<evidence type="ECO:0000256" key="4">
    <source>
        <dbReference type="ARBA" id="ARBA00023125"/>
    </source>
</evidence>
<dbReference type="Gene3D" id="3.40.190.10">
    <property type="entry name" value="Periplasmic binding protein-like II"/>
    <property type="match status" value="2"/>
</dbReference>
<evidence type="ECO:0000259" key="6">
    <source>
        <dbReference type="PROSITE" id="PS50931"/>
    </source>
</evidence>
<dbReference type="CDD" id="cd08432">
    <property type="entry name" value="PBP2_GcdR_TrpI_HvrB_AmpR_like"/>
    <property type="match status" value="1"/>
</dbReference>
<dbReference type="GO" id="GO:0043565">
    <property type="term" value="F:sequence-specific DNA binding"/>
    <property type="evidence" value="ECO:0007669"/>
    <property type="project" value="TreeGrafter"/>
</dbReference>
<protein>
    <submittedName>
        <fullName evidence="7">LysR family transcriptional regulator</fullName>
    </submittedName>
</protein>
<dbReference type="Pfam" id="PF00126">
    <property type="entry name" value="HTH_1"/>
    <property type="match status" value="1"/>
</dbReference>
<dbReference type="Gene3D" id="1.10.10.10">
    <property type="entry name" value="Winged helix-like DNA-binding domain superfamily/Winged helix DNA-binding domain"/>
    <property type="match status" value="1"/>
</dbReference>
<dbReference type="KEGG" id="bic:LMTR13_32330"/>
<keyword evidence="4" id="KW-0238">DNA-binding</keyword>
<comment type="function">
    <text evidence="1">NodD regulates the expression of the nodABCFE genes which encode other nodulation proteins. NodD is also a negative regulator of its own expression. Binds flavonoids as inducers.</text>
</comment>
<evidence type="ECO:0000256" key="1">
    <source>
        <dbReference type="ARBA" id="ARBA00003502"/>
    </source>
</evidence>
<evidence type="ECO:0000256" key="5">
    <source>
        <dbReference type="ARBA" id="ARBA00023163"/>
    </source>
</evidence>
<feature type="domain" description="HTH lysR-type" evidence="6">
    <location>
        <begin position="5"/>
        <end position="62"/>
    </location>
</feature>
<evidence type="ECO:0000256" key="2">
    <source>
        <dbReference type="ARBA" id="ARBA00009437"/>
    </source>
</evidence>
<sequence length="296" mass="32741">MLSSIPISAIRAFEAAARTGSFRDAASELHLTPSAVSHAIRKLESAMSTTLFERSARSIRLTPAGHNLMRHAGAAFDNLRRGIEEVAGRGPQLLRVHCAPSFAAQWLAPRLAKFIAAEPRLEVRLAASTEYARFSNDDFDLDIVYGQPRNDALEIIPLGEETVTPLCTPALAKKIRKPKDLFGQVLIRSEVKQVQWHQWFAANGLESPAIHGMRFDRSFLAIAMASSGLGVTLESTRLAEREIETGRLVAPLAGRSVDISYVGHHLVFPRANRQRRAVRAFADWIMAELDRTTTRP</sequence>
<proteinExistence type="inferred from homology"/>
<accession>A0A1B1UTC8</accession>
<dbReference type="SUPFAM" id="SSF46785">
    <property type="entry name" value="Winged helix' DNA-binding domain"/>
    <property type="match status" value="1"/>
</dbReference>
<dbReference type="EMBL" id="CP016428">
    <property type="protein sequence ID" value="ANW06030.1"/>
    <property type="molecule type" value="Genomic_DNA"/>
</dbReference>
<dbReference type="GO" id="GO:0006351">
    <property type="term" value="P:DNA-templated transcription"/>
    <property type="evidence" value="ECO:0007669"/>
    <property type="project" value="TreeGrafter"/>
</dbReference>
<comment type="similarity">
    <text evidence="2">Belongs to the LysR transcriptional regulatory family.</text>
</comment>
<dbReference type="PANTHER" id="PTHR30537:SF58">
    <property type="entry name" value="HTH-TYPE TRANSCRIPTIONAL REGULATOR PERR"/>
    <property type="match status" value="1"/>
</dbReference>
<name>A0A1B1UTC8_9BRAD</name>
<dbReference type="AlphaFoldDB" id="A0A1B1UTC8"/>
<dbReference type="PROSITE" id="PS50931">
    <property type="entry name" value="HTH_LYSR"/>
    <property type="match status" value="1"/>
</dbReference>
<evidence type="ECO:0000313" key="8">
    <source>
        <dbReference type="Proteomes" id="UP000092839"/>
    </source>
</evidence>
<dbReference type="InterPro" id="IPR005119">
    <property type="entry name" value="LysR_subst-bd"/>
</dbReference>